<dbReference type="EC" id="3.1.1.61" evidence="6"/>
<dbReference type="EMBL" id="DXIE01000028">
    <property type="protein sequence ID" value="HIV62036.1"/>
    <property type="molecule type" value="Genomic_DNA"/>
</dbReference>
<evidence type="ECO:0000256" key="6">
    <source>
        <dbReference type="HAMAP-Rule" id="MF_00099"/>
    </source>
</evidence>
<sequence>MSFHYNKRIRVMIVDDSMLARRIINDGLSKYKNIEVVGEAVNARDARAKIPILKPDVITSDVEMPGMSGIDFVKNILPEYPIPIILVSSLDLRVFDALAVGAVDFVRKPDGMNGKERFIESLANKIVIASCSRVRKRQNAVMMGTSPASKLTFTPQLSNEIIIALGASTGGTEATLDVLKRLPANTPGMVIVQHMPPGFTKMYADRLDKSCALNVKEAKTGDIIKSGQVLIAPGDKHMTVVKTGTNYTVNCQAGPKVSGHCPSVDVLFKSMAENVRCRMAGIIMTGMGSDGANGLLAMKQKGAFTIGQDKDSCVVYGMPMVAQNIGAVTVQASCENIAGVLIRKLNQWR</sequence>
<dbReference type="GO" id="GO:0008984">
    <property type="term" value="F:protein-glutamate methylesterase activity"/>
    <property type="evidence" value="ECO:0007669"/>
    <property type="project" value="UniProtKB-UniRule"/>
</dbReference>
<dbReference type="SUPFAM" id="SSF52738">
    <property type="entry name" value="Methylesterase CheB, C-terminal domain"/>
    <property type="match status" value="1"/>
</dbReference>
<evidence type="ECO:0000256" key="3">
    <source>
        <dbReference type="ARBA" id="ARBA00022801"/>
    </source>
</evidence>
<evidence type="ECO:0000313" key="11">
    <source>
        <dbReference type="EMBL" id="HIV62036.1"/>
    </source>
</evidence>
<evidence type="ECO:0000256" key="5">
    <source>
        <dbReference type="ARBA" id="ARBA00048267"/>
    </source>
</evidence>
<dbReference type="Gene3D" id="3.40.50.180">
    <property type="entry name" value="Methylesterase CheB, C-terminal domain"/>
    <property type="match status" value="1"/>
</dbReference>
<dbReference type="InterPro" id="IPR008248">
    <property type="entry name" value="CheB-like"/>
</dbReference>
<evidence type="ECO:0000256" key="7">
    <source>
        <dbReference type="PROSITE-ProRule" id="PRU00050"/>
    </source>
</evidence>
<dbReference type="AlphaFoldDB" id="A0A9D1PJ36"/>
<feature type="domain" description="Response regulatory" evidence="9">
    <location>
        <begin position="10"/>
        <end position="123"/>
    </location>
</feature>
<comment type="similarity">
    <text evidence="6">Belongs to the CheB family.</text>
</comment>
<reference evidence="11" key="2">
    <citation type="submission" date="2021-04" db="EMBL/GenBank/DDBJ databases">
        <authorList>
            <person name="Gilroy R."/>
        </authorList>
    </citation>
    <scope>NUCLEOTIDE SEQUENCE</scope>
    <source>
        <strain evidence="11">CHK193-4272</strain>
    </source>
</reference>
<protein>
    <recommendedName>
        <fullName evidence="6">Protein-glutamate methylesterase/protein-glutamine glutaminase</fullName>
        <ecNumber evidence="6">3.1.1.61</ecNumber>
        <ecNumber evidence="6">3.5.1.44</ecNumber>
    </recommendedName>
</protein>
<dbReference type="InterPro" id="IPR011006">
    <property type="entry name" value="CheY-like_superfamily"/>
</dbReference>
<dbReference type="PROSITE" id="PS50110">
    <property type="entry name" value="RESPONSE_REGULATORY"/>
    <property type="match status" value="1"/>
</dbReference>
<dbReference type="InterPro" id="IPR001789">
    <property type="entry name" value="Sig_transdc_resp-reg_receiver"/>
</dbReference>
<organism evidence="11 12">
    <name type="scientific">Candidatus Butyricicoccus avistercoris</name>
    <dbReference type="NCBI Taxonomy" id="2838518"/>
    <lineage>
        <taxon>Bacteria</taxon>
        <taxon>Bacillati</taxon>
        <taxon>Bacillota</taxon>
        <taxon>Clostridia</taxon>
        <taxon>Eubacteriales</taxon>
        <taxon>Butyricicoccaceae</taxon>
        <taxon>Butyricicoccus</taxon>
    </lineage>
</organism>
<dbReference type="SUPFAM" id="SSF52172">
    <property type="entry name" value="CheY-like"/>
    <property type="match status" value="1"/>
</dbReference>
<feature type="active site" evidence="6 7">
    <location>
        <position position="194"/>
    </location>
</feature>
<dbReference type="InterPro" id="IPR035909">
    <property type="entry name" value="CheB_C"/>
</dbReference>
<keyword evidence="1 6" id="KW-0963">Cytoplasm</keyword>
<dbReference type="InterPro" id="IPR000673">
    <property type="entry name" value="Sig_transdc_resp-reg_Me-estase"/>
</dbReference>
<comment type="subcellular location">
    <subcellularLocation>
        <location evidence="6">Cytoplasm</location>
    </subcellularLocation>
</comment>
<comment type="domain">
    <text evidence="6">Contains a C-terminal catalytic domain, and an N-terminal region which modulates catalytic activity.</text>
</comment>
<evidence type="ECO:0000256" key="2">
    <source>
        <dbReference type="ARBA" id="ARBA00022500"/>
    </source>
</evidence>
<dbReference type="EC" id="3.5.1.44" evidence="6"/>
<evidence type="ECO:0000256" key="8">
    <source>
        <dbReference type="PROSITE-ProRule" id="PRU00169"/>
    </source>
</evidence>
<dbReference type="CDD" id="cd16432">
    <property type="entry name" value="CheB_Rec"/>
    <property type="match status" value="1"/>
</dbReference>
<gene>
    <name evidence="6" type="primary">cheB</name>
    <name evidence="11" type="ORF">H9746_04200</name>
</gene>
<comment type="catalytic activity">
    <reaction evidence="5 6">
        <text>[protein]-L-glutamate 5-O-methyl ester + H2O = L-glutamyl-[protein] + methanol + H(+)</text>
        <dbReference type="Rhea" id="RHEA:23236"/>
        <dbReference type="Rhea" id="RHEA-COMP:10208"/>
        <dbReference type="Rhea" id="RHEA-COMP:10311"/>
        <dbReference type="ChEBI" id="CHEBI:15377"/>
        <dbReference type="ChEBI" id="CHEBI:15378"/>
        <dbReference type="ChEBI" id="CHEBI:17790"/>
        <dbReference type="ChEBI" id="CHEBI:29973"/>
        <dbReference type="ChEBI" id="CHEBI:82795"/>
        <dbReference type="EC" id="3.1.1.61"/>
    </reaction>
</comment>
<reference evidence="11" key="1">
    <citation type="journal article" date="2021" name="PeerJ">
        <title>Extensive microbial diversity within the chicken gut microbiome revealed by metagenomics and culture.</title>
        <authorList>
            <person name="Gilroy R."/>
            <person name="Ravi A."/>
            <person name="Getino M."/>
            <person name="Pursley I."/>
            <person name="Horton D.L."/>
            <person name="Alikhan N.F."/>
            <person name="Baker D."/>
            <person name="Gharbi K."/>
            <person name="Hall N."/>
            <person name="Watson M."/>
            <person name="Adriaenssens E.M."/>
            <person name="Foster-Nyarko E."/>
            <person name="Jarju S."/>
            <person name="Secka A."/>
            <person name="Antonio M."/>
            <person name="Oren A."/>
            <person name="Chaudhuri R.R."/>
            <person name="La Ragione R."/>
            <person name="Hildebrand F."/>
            <person name="Pallen M.J."/>
        </authorList>
    </citation>
    <scope>NUCLEOTIDE SEQUENCE</scope>
    <source>
        <strain evidence="11">CHK193-4272</strain>
    </source>
</reference>
<keyword evidence="3 6" id="KW-0378">Hydrolase</keyword>
<dbReference type="PANTHER" id="PTHR42872:SF6">
    <property type="entry name" value="PROTEIN-GLUTAMATE METHYLESTERASE_PROTEIN-GLUTAMINE GLUTAMINASE"/>
    <property type="match status" value="1"/>
</dbReference>
<dbReference type="Pfam" id="PF00072">
    <property type="entry name" value="Response_reg"/>
    <property type="match status" value="1"/>
</dbReference>
<dbReference type="PIRSF" id="PIRSF000876">
    <property type="entry name" value="RR_chemtxs_CheB"/>
    <property type="match status" value="1"/>
</dbReference>
<keyword evidence="2 6" id="KW-0145">Chemotaxis</keyword>
<comment type="function">
    <text evidence="6">Involved in chemotaxis. Part of a chemotaxis signal transduction system that modulates chemotaxis in response to various stimuli. Catalyzes the demethylation of specific methylglutamate residues introduced into the chemoreceptors (methyl-accepting chemotaxis proteins or MCP) by CheR. Also mediates the irreversible deamidation of specific glutamine residues to glutamic acid.</text>
</comment>
<dbReference type="SMART" id="SM00448">
    <property type="entry name" value="REC"/>
    <property type="match status" value="1"/>
</dbReference>
<dbReference type="GO" id="GO:0050568">
    <property type="term" value="F:protein-glutamine glutaminase activity"/>
    <property type="evidence" value="ECO:0007669"/>
    <property type="project" value="UniProtKB-UniRule"/>
</dbReference>
<accession>A0A9D1PJ36</accession>
<feature type="active site" evidence="6 7">
    <location>
        <position position="290"/>
    </location>
</feature>
<dbReference type="HAMAP" id="MF_00099">
    <property type="entry name" value="CheB_chemtxs"/>
    <property type="match status" value="1"/>
</dbReference>
<evidence type="ECO:0000256" key="1">
    <source>
        <dbReference type="ARBA" id="ARBA00022490"/>
    </source>
</evidence>
<dbReference type="PROSITE" id="PS50122">
    <property type="entry name" value="CHEB"/>
    <property type="match status" value="1"/>
</dbReference>
<feature type="active site" evidence="6 7">
    <location>
        <position position="168"/>
    </location>
</feature>
<evidence type="ECO:0000313" key="12">
    <source>
        <dbReference type="Proteomes" id="UP000886808"/>
    </source>
</evidence>
<comment type="function">
    <text evidence="4">May play the central regulatory role in sporulation. It may be an element of the effector pathway responsible for the activation of sporulation genes in response to nutritional stress. Spo0A may act in concert with spo0H (a sigma factor) to control the expression of some genes that are critical to the sporulation process.</text>
</comment>
<evidence type="ECO:0000259" key="10">
    <source>
        <dbReference type="PROSITE" id="PS50122"/>
    </source>
</evidence>
<name>A0A9D1PJ36_9FIRM</name>
<feature type="domain" description="CheB-type methylesterase" evidence="10">
    <location>
        <begin position="156"/>
        <end position="348"/>
    </location>
</feature>
<dbReference type="PANTHER" id="PTHR42872">
    <property type="entry name" value="PROTEIN-GLUTAMATE METHYLESTERASE/PROTEIN-GLUTAMINE GLUTAMINASE"/>
    <property type="match status" value="1"/>
</dbReference>
<dbReference type="GO" id="GO:0005737">
    <property type="term" value="C:cytoplasm"/>
    <property type="evidence" value="ECO:0007669"/>
    <property type="project" value="UniProtKB-SubCell"/>
</dbReference>
<dbReference type="CDD" id="cd17541">
    <property type="entry name" value="REC_CheB-like"/>
    <property type="match status" value="1"/>
</dbReference>
<comment type="PTM">
    <text evidence="6">Phosphorylated by CheA. Phosphorylation of the N-terminal regulatory domain activates the methylesterase activity.</text>
</comment>
<evidence type="ECO:0000256" key="4">
    <source>
        <dbReference type="ARBA" id="ARBA00024867"/>
    </source>
</evidence>
<dbReference type="Proteomes" id="UP000886808">
    <property type="component" value="Unassembled WGS sequence"/>
</dbReference>
<comment type="catalytic activity">
    <reaction evidence="6">
        <text>L-glutaminyl-[protein] + H2O = L-glutamyl-[protein] + NH4(+)</text>
        <dbReference type="Rhea" id="RHEA:16441"/>
        <dbReference type="Rhea" id="RHEA-COMP:10207"/>
        <dbReference type="Rhea" id="RHEA-COMP:10208"/>
        <dbReference type="ChEBI" id="CHEBI:15377"/>
        <dbReference type="ChEBI" id="CHEBI:28938"/>
        <dbReference type="ChEBI" id="CHEBI:29973"/>
        <dbReference type="ChEBI" id="CHEBI:30011"/>
        <dbReference type="EC" id="3.5.1.44"/>
    </reaction>
</comment>
<keyword evidence="6 8" id="KW-0597">Phosphoprotein</keyword>
<dbReference type="GO" id="GO:0000156">
    <property type="term" value="F:phosphorelay response regulator activity"/>
    <property type="evidence" value="ECO:0007669"/>
    <property type="project" value="InterPro"/>
</dbReference>
<dbReference type="Gene3D" id="3.40.50.2300">
    <property type="match status" value="1"/>
</dbReference>
<dbReference type="GO" id="GO:0006935">
    <property type="term" value="P:chemotaxis"/>
    <property type="evidence" value="ECO:0007669"/>
    <property type="project" value="UniProtKB-UniRule"/>
</dbReference>
<dbReference type="Pfam" id="PF01339">
    <property type="entry name" value="CheB_methylest"/>
    <property type="match status" value="1"/>
</dbReference>
<dbReference type="NCBIfam" id="NF001965">
    <property type="entry name" value="PRK00742.1"/>
    <property type="match status" value="1"/>
</dbReference>
<feature type="modified residue" description="4-aspartylphosphate" evidence="6 8">
    <location>
        <position position="61"/>
    </location>
</feature>
<evidence type="ECO:0000259" key="9">
    <source>
        <dbReference type="PROSITE" id="PS50110"/>
    </source>
</evidence>
<proteinExistence type="inferred from homology"/>
<comment type="caution">
    <text evidence="11">The sequence shown here is derived from an EMBL/GenBank/DDBJ whole genome shotgun (WGS) entry which is preliminary data.</text>
</comment>